<accession>A0AAP0QHH3</accession>
<dbReference type="PANTHER" id="PTHR11654">
    <property type="entry name" value="OLIGOPEPTIDE TRANSPORTER-RELATED"/>
    <property type="match status" value="1"/>
</dbReference>
<comment type="caution">
    <text evidence="1">The sequence shown here is derived from an EMBL/GenBank/DDBJ whole genome shotgun (WGS) entry which is preliminary data.</text>
</comment>
<gene>
    <name evidence="1" type="ORF">WN944_026291</name>
</gene>
<evidence type="ECO:0000313" key="1">
    <source>
        <dbReference type="EMBL" id="KAK9183142.1"/>
    </source>
</evidence>
<proteinExistence type="predicted"/>
<reference evidence="1 2" key="1">
    <citation type="submission" date="2024-05" db="EMBL/GenBank/DDBJ databases">
        <title>Haplotype-resolved chromosome-level genome assembly of Huyou (Citrus changshanensis).</title>
        <authorList>
            <person name="Miao C."/>
            <person name="Chen W."/>
            <person name="Wu Y."/>
            <person name="Wang L."/>
            <person name="Zhao S."/>
            <person name="Grierson D."/>
            <person name="Xu C."/>
            <person name="Chen K."/>
        </authorList>
    </citation>
    <scope>NUCLEOTIDE SEQUENCE [LARGE SCALE GENOMIC DNA]</scope>
    <source>
        <strain evidence="1">01-14</strain>
        <tissue evidence="1">Leaf</tissue>
    </source>
</reference>
<name>A0AAP0QHH3_9ROSI</name>
<evidence type="ECO:0000313" key="2">
    <source>
        <dbReference type="Proteomes" id="UP001428341"/>
    </source>
</evidence>
<keyword evidence="2" id="KW-1185">Reference proteome</keyword>
<dbReference type="InterPro" id="IPR036259">
    <property type="entry name" value="MFS_trans_sf"/>
</dbReference>
<sequence length="103" mass="11756">MVVSTFYCAVRWHVEIHRLIVVRKEGLLDTPKEAVPMSISWLCPQFFLLGLMEGLAQDGLDEFMSYHFPEWTGEHVAAISRFLIGIGSFLNIFCINANKTFFG</sequence>
<organism evidence="1 2">
    <name type="scientific">Citrus x changshan-huyou</name>
    <dbReference type="NCBI Taxonomy" id="2935761"/>
    <lineage>
        <taxon>Eukaryota</taxon>
        <taxon>Viridiplantae</taxon>
        <taxon>Streptophyta</taxon>
        <taxon>Embryophyta</taxon>
        <taxon>Tracheophyta</taxon>
        <taxon>Spermatophyta</taxon>
        <taxon>Magnoliopsida</taxon>
        <taxon>eudicotyledons</taxon>
        <taxon>Gunneridae</taxon>
        <taxon>Pentapetalae</taxon>
        <taxon>rosids</taxon>
        <taxon>malvids</taxon>
        <taxon>Sapindales</taxon>
        <taxon>Rutaceae</taxon>
        <taxon>Aurantioideae</taxon>
        <taxon>Citrus</taxon>
    </lineage>
</organism>
<dbReference type="EMBL" id="JBCGBO010000024">
    <property type="protein sequence ID" value="KAK9183142.1"/>
    <property type="molecule type" value="Genomic_DNA"/>
</dbReference>
<dbReference type="Gene3D" id="1.20.1250.20">
    <property type="entry name" value="MFS general substrate transporter like domains"/>
    <property type="match status" value="1"/>
</dbReference>
<protein>
    <submittedName>
        <fullName evidence="1">Uncharacterized protein</fullName>
    </submittedName>
</protein>
<dbReference type="Proteomes" id="UP001428341">
    <property type="component" value="Unassembled WGS sequence"/>
</dbReference>
<dbReference type="AlphaFoldDB" id="A0AAP0QHH3"/>